<evidence type="ECO:0008006" key="10">
    <source>
        <dbReference type="Google" id="ProtNLM"/>
    </source>
</evidence>
<proteinExistence type="predicted"/>
<feature type="compositionally biased region" description="Basic and acidic residues" evidence="5">
    <location>
        <begin position="50"/>
        <end position="66"/>
    </location>
</feature>
<dbReference type="Proteomes" id="UP000193685">
    <property type="component" value="Unassembled WGS sequence"/>
</dbReference>
<dbReference type="SMART" id="SM00360">
    <property type="entry name" value="RRM"/>
    <property type="match status" value="1"/>
</dbReference>
<dbReference type="InterPro" id="IPR000504">
    <property type="entry name" value="RRM_dom"/>
</dbReference>
<name>A0A1Y2ERD6_PROLT</name>
<dbReference type="Pfam" id="PF05383">
    <property type="entry name" value="La"/>
    <property type="match status" value="1"/>
</dbReference>
<protein>
    <recommendedName>
        <fullName evidence="10">La domain-containing protein</fullName>
    </recommendedName>
</protein>
<dbReference type="GeneID" id="63786854"/>
<dbReference type="SUPFAM" id="SSF46785">
    <property type="entry name" value="Winged helix' DNA-binding domain"/>
    <property type="match status" value="1"/>
</dbReference>
<feature type="region of interest" description="Disordered" evidence="5">
    <location>
        <begin position="1"/>
        <end position="84"/>
    </location>
</feature>
<evidence type="ECO:0000256" key="2">
    <source>
        <dbReference type="ARBA" id="ARBA00022884"/>
    </source>
</evidence>
<sequence>MDKMDDTKTVNVPAEKLNESAPKDTGDVQLEDASPQLPKTNAEQIPKVVAAEDKTEAAGEKDKEGKAYPGGQRFDASTLPESSDAAEIRKQVEFYFSDSNLPTDKFLWTMVSENKGWADLKKIATFKRMRRFQPYSAIVEALKTSTFLDIDEAGEKVKRKEELKPWTAATTPVLRSVYVKGFPEETKTMQVDLEKFFAGYGDAKVVRLRRTDEGQFKGSVFVEFASGEQQAAFLALEGEDKPKYEGAELETMSKKAYLTMKEEQYGGHFPTNKKSKTKFNAFQEQKKQNAGRQGARSSRGRGNNSGRPNNRNQERKKQDGDSAPKGEKRSHEDEASTEKEAKQQKVDA</sequence>
<dbReference type="RefSeq" id="XP_040721942.1">
    <property type="nucleotide sequence ID" value="XM_040870255.1"/>
</dbReference>
<dbReference type="PRINTS" id="PR00302">
    <property type="entry name" value="LUPUSLA"/>
</dbReference>
<dbReference type="InterPro" id="IPR045180">
    <property type="entry name" value="La_dom_prot"/>
</dbReference>
<feature type="compositionally biased region" description="Basic and acidic residues" evidence="5">
    <location>
        <begin position="312"/>
        <end position="348"/>
    </location>
</feature>
<gene>
    <name evidence="8" type="ORF">BCR37DRAFT_384534</name>
</gene>
<evidence type="ECO:0000256" key="5">
    <source>
        <dbReference type="SAM" id="MobiDB-lite"/>
    </source>
</evidence>
<dbReference type="GO" id="GO:0005634">
    <property type="term" value="C:nucleus"/>
    <property type="evidence" value="ECO:0007669"/>
    <property type="project" value="UniProtKB-SubCell"/>
</dbReference>
<feature type="compositionally biased region" description="Basic and acidic residues" evidence="5">
    <location>
        <begin position="16"/>
        <end position="26"/>
    </location>
</feature>
<reference evidence="8 9" key="1">
    <citation type="submission" date="2016-07" db="EMBL/GenBank/DDBJ databases">
        <title>Pervasive Adenine N6-methylation of Active Genes in Fungi.</title>
        <authorList>
            <consortium name="DOE Joint Genome Institute"/>
            <person name="Mondo S.J."/>
            <person name="Dannebaum R.O."/>
            <person name="Kuo R.C."/>
            <person name="Labutti K."/>
            <person name="Haridas S."/>
            <person name="Kuo A."/>
            <person name="Salamov A."/>
            <person name="Ahrendt S.R."/>
            <person name="Lipzen A."/>
            <person name="Sullivan W."/>
            <person name="Andreopoulos W.B."/>
            <person name="Clum A."/>
            <person name="Lindquist E."/>
            <person name="Daum C."/>
            <person name="Ramamoorthy G.K."/>
            <person name="Gryganskyi A."/>
            <person name="Culley D."/>
            <person name="Magnuson J.K."/>
            <person name="James T.Y."/>
            <person name="O'Malley M.A."/>
            <person name="Stajich J.E."/>
            <person name="Spatafora J.W."/>
            <person name="Visel A."/>
            <person name="Grigoriev I.V."/>
        </authorList>
    </citation>
    <scope>NUCLEOTIDE SEQUENCE [LARGE SCALE GENOMIC DNA]</scope>
    <source>
        <strain evidence="8 9">12-1054</strain>
    </source>
</reference>
<dbReference type="Gene3D" id="1.10.10.10">
    <property type="entry name" value="Winged helix-like DNA-binding domain superfamily/Winged helix DNA-binding domain"/>
    <property type="match status" value="1"/>
</dbReference>
<dbReference type="GO" id="GO:0003729">
    <property type="term" value="F:mRNA binding"/>
    <property type="evidence" value="ECO:0007669"/>
    <property type="project" value="TreeGrafter"/>
</dbReference>
<keyword evidence="3" id="KW-0539">Nucleus</keyword>
<dbReference type="InterPro" id="IPR036388">
    <property type="entry name" value="WH-like_DNA-bd_sf"/>
</dbReference>
<dbReference type="PROSITE" id="PS50961">
    <property type="entry name" value="HTH_LA"/>
    <property type="match status" value="1"/>
</dbReference>
<evidence type="ECO:0000256" key="3">
    <source>
        <dbReference type="ARBA" id="ARBA00023242"/>
    </source>
</evidence>
<evidence type="ECO:0000256" key="1">
    <source>
        <dbReference type="ARBA" id="ARBA00004123"/>
    </source>
</evidence>
<dbReference type="InterPro" id="IPR002344">
    <property type="entry name" value="Lupus_La"/>
</dbReference>
<dbReference type="OrthoDB" id="439993at2759"/>
<dbReference type="AlphaFoldDB" id="A0A1Y2ERD6"/>
<comment type="subcellular location">
    <subcellularLocation>
        <location evidence="1">Nucleus</location>
    </subcellularLocation>
</comment>
<dbReference type="OMA" id="WRIYEAN"/>
<organism evidence="8 9">
    <name type="scientific">Protomyces lactucae-debilis</name>
    <dbReference type="NCBI Taxonomy" id="2754530"/>
    <lineage>
        <taxon>Eukaryota</taxon>
        <taxon>Fungi</taxon>
        <taxon>Dikarya</taxon>
        <taxon>Ascomycota</taxon>
        <taxon>Taphrinomycotina</taxon>
        <taxon>Taphrinomycetes</taxon>
        <taxon>Taphrinales</taxon>
        <taxon>Protomycetaceae</taxon>
        <taxon>Protomyces</taxon>
    </lineage>
</organism>
<dbReference type="Pfam" id="PF00076">
    <property type="entry name" value="RRM_1"/>
    <property type="match status" value="1"/>
</dbReference>
<dbReference type="CDD" id="cd12291">
    <property type="entry name" value="RRM1_La"/>
    <property type="match status" value="1"/>
</dbReference>
<dbReference type="GO" id="GO:1990904">
    <property type="term" value="C:ribonucleoprotein complex"/>
    <property type="evidence" value="ECO:0007669"/>
    <property type="project" value="InterPro"/>
</dbReference>
<evidence type="ECO:0000313" key="9">
    <source>
        <dbReference type="Proteomes" id="UP000193685"/>
    </source>
</evidence>
<dbReference type="PROSITE" id="PS50102">
    <property type="entry name" value="RRM"/>
    <property type="match status" value="1"/>
</dbReference>
<dbReference type="InterPro" id="IPR012677">
    <property type="entry name" value="Nucleotide-bd_a/b_plait_sf"/>
</dbReference>
<dbReference type="InterPro" id="IPR035979">
    <property type="entry name" value="RBD_domain_sf"/>
</dbReference>
<dbReference type="InterPro" id="IPR036390">
    <property type="entry name" value="WH_DNA-bd_sf"/>
</dbReference>
<dbReference type="EMBL" id="MCFI01000031">
    <property type="protein sequence ID" value="ORY74108.1"/>
    <property type="molecule type" value="Genomic_DNA"/>
</dbReference>
<dbReference type="CDD" id="cd08029">
    <property type="entry name" value="LA_like_fungal"/>
    <property type="match status" value="1"/>
</dbReference>
<dbReference type="Gene3D" id="3.30.70.330">
    <property type="match status" value="1"/>
</dbReference>
<dbReference type="GO" id="GO:0006396">
    <property type="term" value="P:RNA processing"/>
    <property type="evidence" value="ECO:0007669"/>
    <property type="project" value="InterPro"/>
</dbReference>
<keyword evidence="9" id="KW-1185">Reference proteome</keyword>
<evidence type="ECO:0000313" key="8">
    <source>
        <dbReference type="EMBL" id="ORY74108.1"/>
    </source>
</evidence>
<dbReference type="PANTHER" id="PTHR22792">
    <property type="entry name" value="LUPUS LA PROTEIN-RELATED"/>
    <property type="match status" value="1"/>
</dbReference>
<feature type="domain" description="RRM" evidence="6">
    <location>
        <begin position="175"/>
        <end position="263"/>
    </location>
</feature>
<comment type="caution">
    <text evidence="8">The sequence shown here is derived from an EMBL/GenBank/DDBJ whole genome shotgun (WGS) entry which is preliminary data.</text>
</comment>
<dbReference type="SMART" id="SM00715">
    <property type="entry name" value="LA"/>
    <property type="match status" value="1"/>
</dbReference>
<feature type="domain" description="HTH La-type RNA-binding" evidence="7">
    <location>
        <begin position="78"/>
        <end position="168"/>
    </location>
</feature>
<evidence type="ECO:0000256" key="4">
    <source>
        <dbReference type="PROSITE-ProRule" id="PRU00332"/>
    </source>
</evidence>
<dbReference type="STRING" id="56484.A0A1Y2ERD6"/>
<dbReference type="InterPro" id="IPR006630">
    <property type="entry name" value="La_HTH"/>
</dbReference>
<feature type="compositionally biased region" description="Low complexity" evidence="5">
    <location>
        <begin position="290"/>
        <end position="311"/>
    </location>
</feature>
<dbReference type="PANTHER" id="PTHR22792:SF140">
    <property type="entry name" value="ACHILLES, ISOFORM A"/>
    <property type="match status" value="1"/>
</dbReference>
<accession>A0A1Y2ERD6</accession>
<evidence type="ECO:0000259" key="7">
    <source>
        <dbReference type="PROSITE" id="PS50961"/>
    </source>
</evidence>
<dbReference type="SUPFAM" id="SSF54928">
    <property type="entry name" value="RNA-binding domain, RBD"/>
    <property type="match status" value="1"/>
</dbReference>
<feature type="region of interest" description="Disordered" evidence="5">
    <location>
        <begin position="266"/>
        <end position="348"/>
    </location>
</feature>
<keyword evidence="2 4" id="KW-0694">RNA-binding</keyword>
<evidence type="ECO:0000259" key="6">
    <source>
        <dbReference type="PROSITE" id="PS50102"/>
    </source>
</evidence>